<feature type="non-terminal residue" evidence="3">
    <location>
        <position position="69"/>
    </location>
</feature>
<evidence type="ECO:0000259" key="2">
    <source>
        <dbReference type="SMART" id="SM00720"/>
    </source>
</evidence>
<dbReference type="SMART" id="SM00720">
    <property type="entry name" value="calpain_III"/>
    <property type="match status" value="1"/>
</dbReference>
<reference evidence="3 4" key="1">
    <citation type="submission" date="2024-05" db="EMBL/GenBank/DDBJ databases">
        <title>Genome sequencing and assembly of Indian major carp, Cirrhinus mrigala (Hamilton, 1822).</title>
        <authorList>
            <person name="Mohindra V."/>
            <person name="Chowdhury L.M."/>
            <person name="Lal K."/>
            <person name="Jena J.K."/>
        </authorList>
    </citation>
    <scope>NUCLEOTIDE SEQUENCE [LARGE SCALE GENOMIC DNA]</scope>
    <source>
        <strain evidence="3">CM1030</strain>
        <tissue evidence="3">Blood</tissue>
    </source>
</reference>
<evidence type="ECO:0000313" key="4">
    <source>
        <dbReference type="Proteomes" id="UP001529510"/>
    </source>
</evidence>
<protein>
    <recommendedName>
        <fullName evidence="2">Peptidase C2 calpain domain-containing protein</fullName>
    </recommendedName>
</protein>
<evidence type="ECO:0000313" key="3">
    <source>
        <dbReference type="EMBL" id="KAL0159890.1"/>
    </source>
</evidence>
<gene>
    <name evidence="3" type="ORF">M9458_043615</name>
</gene>
<comment type="similarity">
    <text evidence="1">Belongs to the peptidase C2 family.</text>
</comment>
<dbReference type="SUPFAM" id="SSF49758">
    <property type="entry name" value="Calpain large subunit, middle domain (domain III)"/>
    <property type="match status" value="1"/>
</dbReference>
<proteinExistence type="inferred from homology"/>
<organism evidence="3 4">
    <name type="scientific">Cirrhinus mrigala</name>
    <name type="common">Mrigala</name>
    <dbReference type="NCBI Taxonomy" id="683832"/>
    <lineage>
        <taxon>Eukaryota</taxon>
        <taxon>Metazoa</taxon>
        <taxon>Chordata</taxon>
        <taxon>Craniata</taxon>
        <taxon>Vertebrata</taxon>
        <taxon>Euteleostomi</taxon>
        <taxon>Actinopterygii</taxon>
        <taxon>Neopterygii</taxon>
        <taxon>Teleostei</taxon>
        <taxon>Ostariophysi</taxon>
        <taxon>Cypriniformes</taxon>
        <taxon>Cyprinidae</taxon>
        <taxon>Labeoninae</taxon>
        <taxon>Labeonini</taxon>
        <taxon>Cirrhinus</taxon>
    </lineage>
</organism>
<dbReference type="Pfam" id="PF01067">
    <property type="entry name" value="Calpain_III"/>
    <property type="match status" value="1"/>
</dbReference>
<dbReference type="Proteomes" id="UP001529510">
    <property type="component" value="Unassembled WGS sequence"/>
</dbReference>
<evidence type="ECO:0000256" key="1">
    <source>
        <dbReference type="ARBA" id="ARBA00007623"/>
    </source>
</evidence>
<dbReference type="Gene3D" id="2.60.120.380">
    <property type="match status" value="1"/>
</dbReference>
<dbReference type="InterPro" id="IPR022682">
    <property type="entry name" value="Calpain_domain_III"/>
</dbReference>
<dbReference type="InterPro" id="IPR022683">
    <property type="entry name" value="Calpain_III"/>
</dbReference>
<comment type="caution">
    <text evidence="3">The sequence shown here is derived from an EMBL/GenBank/DDBJ whole genome shotgun (WGS) entry which is preliminary data.</text>
</comment>
<feature type="domain" description="Peptidase C2 calpain" evidence="2">
    <location>
        <begin position="2"/>
        <end position="69"/>
    </location>
</feature>
<feature type="non-terminal residue" evidence="3">
    <location>
        <position position="1"/>
    </location>
</feature>
<name>A0ABD0NCY3_CIRMR</name>
<dbReference type="PANTHER" id="PTHR10183:SF409">
    <property type="entry name" value="CALPAIN-8"/>
    <property type="match status" value="1"/>
</dbReference>
<dbReference type="EMBL" id="JAMKFB020000022">
    <property type="protein sequence ID" value="KAL0159890.1"/>
    <property type="molecule type" value="Genomic_DNA"/>
</dbReference>
<accession>A0ABD0NCY3</accession>
<dbReference type="AlphaFoldDB" id="A0ABD0NCY3"/>
<dbReference type="PANTHER" id="PTHR10183">
    <property type="entry name" value="CALPAIN"/>
    <property type="match status" value="1"/>
</dbReference>
<dbReference type="InterPro" id="IPR022684">
    <property type="entry name" value="Calpain_cysteine_protease"/>
</dbReference>
<keyword evidence="4" id="KW-1185">Reference proteome</keyword>
<dbReference type="InterPro" id="IPR036213">
    <property type="entry name" value="Calpain_III_sf"/>
</dbReference>
<sequence>FKGHNNIHLGPDVLLHQRPAKSNTFTKRRGVSERFKLPPGEYVIIPSTFEPHCNGSFILRVFTEKEAAA</sequence>